<dbReference type="STRING" id="179408.Osc7112_3472"/>
<dbReference type="RefSeq" id="WP_015177105.1">
    <property type="nucleotide sequence ID" value="NC_019729.1"/>
</dbReference>
<protein>
    <recommendedName>
        <fullName evidence="1">tRNA nuclease CdiA C-terminal domain-containing protein</fullName>
    </recommendedName>
</protein>
<evidence type="ECO:0000313" key="3">
    <source>
        <dbReference type="Proteomes" id="UP000010478"/>
    </source>
</evidence>
<dbReference type="eggNOG" id="ENOG5033CQK">
    <property type="taxonomic scope" value="Bacteria"/>
</dbReference>
<dbReference type="Pfam" id="PF18451">
    <property type="entry name" value="CdiA_C"/>
    <property type="match status" value="1"/>
</dbReference>
<gene>
    <name evidence="2" type="ORF">Osc7112_3472</name>
</gene>
<dbReference type="HOGENOM" id="CLU_1585663_0_0_3"/>
<dbReference type="OrthoDB" id="457561at2"/>
<organism evidence="2 3">
    <name type="scientific">Phormidium nigroviride PCC 7112</name>
    <dbReference type="NCBI Taxonomy" id="179408"/>
    <lineage>
        <taxon>Bacteria</taxon>
        <taxon>Bacillati</taxon>
        <taxon>Cyanobacteriota</taxon>
        <taxon>Cyanophyceae</taxon>
        <taxon>Oscillatoriophycideae</taxon>
        <taxon>Oscillatoriales</taxon>
        <taxon>Oscillatoriaceae</taxon>
        <taxon>Phormidium</taxon>
    </lineage>
</organism>
<dbReference type="EMBL" id="CP003614">
    <property type="protein sequence ID" value="AFZ07842.1"/>
    <property type="molecule type" value="Genomic_DNA"/>
</dbReference>
<evidence type="ECO:0000259" key="1">
    <source>
        <dbReference type="Pfam" id="PF18451"/>
    </source>
</evidence>
<keyword evidence="3" id="KW-1185">Reference proteome</keyword>
<dbReference type="InterPro" id="IPR040559">
    <property type="entry name" value="CdiA_C"/>
</dbReference>
<dbReference type="Proteomes" id="UP000010478">
    <property type="component" value="Chromosome"/>
</dbReference>
<sequence length="172" mass="20132">MNSEYIETSRAIYENAEPEYRRYYFDEMAGGFVLIHQQHNLNNSEIFLAEVLAKIGKRVRILSEQAAEGVRTPDAEIDGEICEFKELTESTRNIRYRVQEGISRAKNQGASVVIFHINRENYDVWKINAGIKQGLFWVSQNQIQQIFFVANSKQIQIITREDWQNGRPFQRI</sequence>
<dbReference type="AlphaFoldDB" id="K9VK11"/>
<feature type="domain" description="tRNA nuclease CdiA C-terminal" evidence="1">
    <location>
        <begin position="71"/>
        <end position="155"/>
    </location>
</feature>
<evidence type="ECO:0000313" key="2">
    <source>
        <dbReference type="EMBL" id="AFZ07842.1"/>
    </source>
</evidence>
<proteinExistence type="predicted"/>
<reference evidence="2 3" key="1">
    <citation type="submission" date="2012-05" db="EMBL/GenBank/DDBJ databases">
        <title>Finished chromosome of genome of Oscillatoria sp. PCC 7112.</title>
        <authorList>
            <consortium name="US DOE Joint Genome Institute"/>
            <person name="Gugger M."/>
            <person name="Coursin T."/>
            <person name="Rippka R."/>
            <person name="Tandeau De Marsac N."/>
            <person name="Huntemann M."/>
            <person name="Wei C.-L."/>
            <person name="Han J."/>
            <person name="Detter J.C."/>
            <person name="Han C."/>
            <person name="Tapia R."/>
            <person name="Davenport K."/>
            <person name="Daligault H."/>
            <person name="Erkkila T."/>
            <person name="Gu W."/>
            <person name="Munk A.C.C."/>
            <person name="Teshima H."/>
            <person name="Xu Y."/>
            <person name="Chain P."/>
            <person name="Chen A."/>
            <person name="Krypides N."/>
            <person name="Mavromatis K."/>
            <person name="Markowitz V."/>
            <person name="Szeto E."/>
            <person name="Ivanova N."/>
            <person name="Mikhailova N."/>
            <person name="Ovchinnikova G."/>
            <person name="Pagani I."/>
            <person name="Pati A."/>
            <person name="Goodwin L."/>
            <person name="Peters L."/>
            <person name="Pitluck S."/>
            <person name="Woyke T."/>
            <person name="Kerfeld C."/>
        </authorList>
    </citation>
    <scope>NUCLEOTIDE SEQUENCE [LARGE SCALE GENOMIC DNA]</scope>
    <source>
        <strain evidence="2 3">PCC 7112</strain>
    </source>
</reference>
<name>K9VK11_9CYAN</name>
<accession>K9VK11</accession>
<dbReference type="KEGG" id="oni:Osc7112_3472"/>
<dbReference type="Gene3D" id="3.40.1350.120">
    <property type="match status" value="1"/>
</dbReference>